<comment type="caution">
    <text evidence="9">The sequence shown here is derived from an EMBL/GenBank/DDBJ whole genome shotgun (WGS) entry which is preliminary data.</text>
</comment>
<protein>
    <recommendedName>
        <fullName evidence="6">Peptidyl-prolyl cis-trans isomerase</fullName>
        <ecNumber evidence="6">5.2.1.8</ecNumber>
    </recommendedName>
</protein>
<dbReference type="InterPro" id="IPR001179">
    <property type="entry name" value="PPIase_FKBP_dom"/>
</dbReference>
<evidence type="ECO:0000256" key="4">
    <source>
        <dbReference type="ARBA" id="ARBA00023235"/>
    </source>
</evidence>
<evidence type="ECO:0000313" key="9">
    <source>
        <dbReference type="EMBL" id="MCR9014179.1"/>
    </source>
</evidence>
<evidence type="ECO:0000256" key="6">
    <source>
        <dbReference type="RuleBase" id="RU003915"/>
    </source>
</evidence>
<evidence type="ECO:0000256" key="2">
    <source>
        <dbReference type="ARBA" id="ARBA00006577"/>
    </source>
</evidence>
<keyword evidence="3 5" id="KW-0697">Rotamase</keyword>
<sequence length="182" mass="19970">MKKAGALLLSLVWIFSSCVSDEENAQIIFDQDIQKIEKYITQNPIASVKEEIDGGTGIRIYWTELSGSGDKVSVGDTVFVNYTGKLLSNLVFDTSIESIAKANNVYDANRTYEPLEFIIGLGMVIPGFEYGVFNIEKGDKASVIFPSLYGYGSQANAIIPPNSPLIFEIELVDIKDNPLADD</sequence>
<keyword evidence="10" id="KW-1185">Reference proteome</keyword>
<evidence type="ECO:0000259" key="8">
    <source>
        <dbReference type="PROSITE" id="PS50059"/>
    </source>
</evidence>
<dbReference type="EMBL" id="JANSUY010000002">
    <property type="protein sequence ID" value="MCR9014179.1"/>
    <property type="molecule type" value="Genomic_DNA"/>
</dbReference>
<gene>
    <name evidence="9" type="ORF">NU887_03975</name>
</gene>
<dbReference type="AlphaFoldDB" id="A0A9X2SXU4"/>
<dbReference type="Pfam" id="PF00254">
    <property type="entry name" value="FKBP_C"/>
    <property type="match status" value="1"/>
</dbReference>
<comment type="similarity">
    <text evidence="2 6">Belongs to the FKBP-type PPIase family.</text>
</comment>
<evidence type="ECO:0000256" key="7">
    <source>
        <dbReference type="SAM" id="SignalP"/>
    </source>
</evidence>
<keyword evidence="7" id="KW-0732">Signal</keyword>
<name>A0A9X2SXU4_9BACT</name>
<organism evidence="9 10">
    <name type="scientific">Aquiflexum gelatinilyticum</name>
    <dbReference type="NCBI Taxonomy" id="2961943"/>
    <lineage>
        <taxon>Bacteria</taxon>
        <taxon>Pseudomonadati</taxon>
        <taxon>Bacteroidota</taxon>
        <taxon>Cytophagia</taxon>
        <taxon>Cytophagales</taxon>
        <taxon>Cyclobacteriaceae</taxon>
        <taxon>Aquiflexum</taxon>
    </lineage>
</organism>
<dbReference type="InterPro" id="IPR046357">
    <property type="entry name" value="PPIase_dom_sf"/>
</dbReference>
<evidence type="ECO:0000256" key="3">
    <source>
        <dbReference type="ARBA" id="ARBA00023110"/>
    </source>
</evidence>
<feature type="signal peptide" evidence="7">
    <location>
        <begin position="1"/>
        <end position="21"/>
    </location>
</feature>
<dbReference type="PANTHER" id="PTHR43811">
    <property type="entry name" value="FKBP-TYPE PEPTIDYL-PROLYL CIS-TRANS ISOMERASE FKPA"/>
    <property type="match status" value="1"/>
</dbReference>
<keyword evidence="4 5" id="KW-0413">Isomerase</keyword>
<evidence type="ECO:0000313" key="10">
    <source>
        <dbReference type="Proteomes" id="UP001142175"/>
    </source>
</evidence>
<dbReference type="Gene3D" id="3.10.50.40">
    <property type="match status" value="1"/>
</dbReference>
<evidence type="ECO:0000256" key="5">
    <source>
        <dbReference type="PROSITE-ProRule" id="PRU00277"/>
    </source>
</evidence>
<feature type="domain" description="PPIase FKBP-type" evidence="8">
    <location>
        <begin position="75"/>
        <end position="175"/>
    </location>
</feature>
<reference evidence="9" key="1">
    <citation type="submission" date="2022-08" db="EMBL/GenBank/DDBJ databases">
        <authorList>
            <person name="Zhang D."/>
        </authorList>
    </citation>
    <scope>NUCLEOTIDE SEQUENCE</scope>
    <source>
        <strain evidence="9">XJ19-11</strain>
    </source>
</reference>
<dbReference type="PROSITE" id="PS51257">
    <property type="entry name" value="PROKAR_LIPOPROTEIN"/>
    <property type="match status" value="1"/>
</dbReference>
<feature type="chain" id="PRO_5040758464" description="Peptidyl-prolyl cis-trans isomerase" evidence="7">
    <location>
        <begin position="22"/>
        <end position="182"/>
    </location>
</feature>
<evidence type="ECO:0000256" key="1">
    <source>
        <dbReference type="ARBA" id="ARBA00000971"/>
    </source>
</evidence>
<dbReference type="Proteomes" id="UP001142175">
    <property type="component" value="Unassembled WGS sequence"/>
</dbReference>
<dbReference type="SUPFAM" id="SSF54534">
    <property type="entry name" value="FKBP-like"/>
    <property type="match status" value="1"/>
</dbReference>
<dbReference type="RefSeq" id="WP_258422071.1">
    <property type="nucleotide sequence ID" value="NZ_JANSUY010000002.1"/>
</dbReference>
<dbReference type="EC" id="5.2.1.8" evidence="6"/>
<accession>A0A9X2SXU4</accession>
<dbReference type="PANTHER" id="PTHR43811:SF19">
    <property type="entry name" value="39 KDA FK506-BINDING NUCLEAR PROTEIN"/>
    <property type="match status" value="1"/>
</dbReference>
<dbReference type="GO" id="GO:0003755">
    <property type="term" value="F:peptidyl-prolyl cis-trans isomerase activity"/>
    <property type="evidence" value="ECO:0007669"/>
    <property type="project" value="UniProtKB-UniRule"/>
</dbReference>
<comment type="catalytic activity">
    <reaction evidence="1 5 6">
        <text>[protein]-peptidylproline (omega=180) = [protein]-peptidylproline (omega=0)</text>
        <dbReference type="Rhea" id="RHEA:16237"/>
        <dbReference type="Rhea" id="RHEA-COMP:10747"/>
        <dbReference type="Rhea" id="RHEA-COMP:10748"/>
        <dbReference type="ChEBI" id="CHEBI:83833"/>
        <dbReference type="ChEBI" id="CHEBI:83834"/>
        <dbReference type="EC" id="5.2.1.8"/>
    </reaction>
</comment>
<proteinExistence type="inferred from homology"/>
<dbReference type="PROSITE" id="PS50059">
    <property type="entry name" value="FKBP_PPIASE"/>
    <property type="match status" value="1"/>
</dbReference>